<dbReference type="RefSeq" id="WP_189933310.1">
    <property type="nucleotide sequence ID" value="NZ_BNCD01000010.1"/>
</dbReference>
<gene>
    <name evidence="2" type="ORF">GCM10018793_36620</name>
</gene>
<protein>
    <recommendedName>
        <fullName evidence="1">DUF397 domain-containing protein</fullName>
    </recommendedName>
</protein>
<feature type="domain" description="DUF397" evidence="1">
    <location>
        <begin position="7"/>
        <end position="25"/>
    </location>
</feature>
<name>A0A919L295_9ACTN</name>
<evidence type="ECO:0000313" key="2">
    <source>
        <dbReference type="EMBL" id="GHH80754.1"/>
    </source>
</evidence>
<feature type="domain" description="DUF397" evidence="1">
    <location>
        <begin position="46"/>
        <end position="97"/>
    </location>
</feature>
<comment type="caution">
    <text evidence="2">The sequence shown here is derived from an EMBL/GenBank/DDBJ whole genome shotgun (WGS) entry which is preliminary data.</text>
</comment>
<dbReference type="EMBL" id="BNCD01000010">
    <property type="protein sequence ID" value="GHH80754.1"/>
    <property type="molecule type" value="Genomic_DNA"/>
</dbReference>
<sequence length="110" mass="11828">MSSTGRKWFKSTYSSSGDGDCVEVALDWHKSTYSSGSDGDCVEVALTWHKSTYSSGSEGDCVEIATCPTAVHVRDSKDREGPRLSLTAAAWETFLPYVAGTASRRPTVSP</sequence>
<organism evidence="2 3">
    <name type="scientific">Streptomyces sulfonofaciens</name>
    <dbReference type="NCBI Taxonomy" id="68272"/>
    <lineage>
        <taxon>Bacteria</taxon>
        <taxon>Bacillati</taxon>
        <taxon>Actinomycetota</taxon>
        <taxon>Actinomycetes</taxon>
        <taxon>Kitasatosporales</taxon>
        <taxon>Streptomycetaceae</taxon>
        <taxon>Streptomyces</taxon>
    </lineage>
</organism>
<keyword evidence="3" id="KW-1185">Reference proteome</keyword>
<evidence type="ECO:0000313" key="3">
    <source>
        <dbReference type="Proteomes" id="UP000603708"/>
    </source>
</evidence>
<feature type="domain" description="DUF397" evidence="1">
    <location>
        <begin position="27"/>
        <end position="45"/>
    </location>
</feature>
<reference evidence="2" key="1">
    <citation type="journal article" date="2014" name="Int. J. Syst. Evol. Microbiol.">
        <title>Complete genome sequence of Corynebacterium casei LMG S-19264T (=DSM 44701T), isolated from a smear-ripened cheese.</title>
        <authorList>
            <consortium name="US DOE Joint Genome Institute (JGI-PGF)"/>
            <person name="Walter F."/>
            <person name="Albersmeier A."/>
            <person name="Kalinowski J."/>
            <person name="Ruckert C."/>
        </authorList>
    </citation>
    <scope>NUCLEOTIDE SEQUENCE</scope>
    <source>
        <strain evidence="2">JCM 5069</strain>
    </source>
</reference>
<evidence type="ECO:0000259" key="1">
    <source>
        <dbReference type="Pfam" id="PF04149"/>
    </source>
</evidence>
<dbReference type="Pfam" id="PF04149">
    <property type="entry name" value="DUF397"/>
    <property type="match status" value="3"/>
</dbReference>
<proteinExistence type="predicted"/>
<accession>A0A919L295</accession>
<dbReference type="AlphaFoldDB" id="A0A919L295"/>
<dbReference type="InterPro" id="IPR007278">
    <property type="entry name" value="DUF397"/>
</dbReference>
<dbReference type="Proteomes" id="UP000603708">
    <property type="component" value="Unassembled WGS sequence"/>
</dbReference>
<reference evidence="2" key="2">
    <citation type="submission" date="2020-09" db="EMBL/GenBank/DDBJ databases">
        <authorList>
            <person name="Sun Q."/>
            <person name="Ohkuma M."/>
        </authorList>
    </citation>
    <scope>NUCLEOTIDE SEQUENCE</scope>
    <source>
        <strain evidence="2">JCM 5069</strain>
    </source>
</reference>